<evidence type="ECO:0000256" key="3">
    <source>
        <dbReference type="ARBA" id="ARBA00023212"/>
    </source>
</evidence>
<dbReference type="PANTHER" id="PTHR24107:SF2">
    <property type="entry name" value="NLR FAMILY CARD DOMAIN CONTAINING 3"/>
    <property type="match status" value="1"/>
</dbReference>
<sequence length="1043" mass="112666">MAVCIMDAGAGAGEVTVEAVLNQAALARERDDPEMSSSPSPSSSAVTIPTPGRSILKRPPPPQQSFFSLGRLSKLLPTQNATALNGGNDETKALKRAHFILPELTTVYPIHAANPPSTPSLKEEKRSIEEREAERRKRIVRRNSISPEAANAEEQQWWSLEQVESFYRECCVGREEVPDAGISAAFLHSRGVHPRTVDFSGVQLTIGSASVLSDVFTIEWGLRKLVFKECDLDELVLKPILHALLIPATLTFLSVASNRRLKAAAFRLVGAYLAKARTLQFLDLSQNSLDKKSIEFVASALAEAPNPGLVSLRLDDCALKPPALDALAHAVRVSSLRNISLRHNKISATGAVAVALMIRDYPDRFPLNGSVSPTGSSPTSSTVSLLSPPTTPLTTSNPQSFAIPPTPPPRSGPILPPPRHPAAGPQTTYTPYIPRARRAAATVMSPNPANMNPLSFNGQQVPIITSSPQGGVTARHSVPPSPVPANGQNSNHGQSAALLDKVRALDALPRLGALRTLDLRGNDIRTGITYISQVLKRNRTLKVLNLSENKLDVQGLVAIAEALKYNSCLETLDLSKNPCCGPSLEGVQSLRTAFTLNNALKRLFLSSTMLSSAGAIALAEFLPESTSLLHLDLTMNNLDLAGVMALNSGLKANHTMRCLDLNIPPADEEMARMCRDILNTCVRNTEEAEKASHPPHTEAISGRGQAKGVWVMIEESELAKTFRKGDKQKVEEHVYNANSSHILQEDGTDQILSSTEQRDSDIVMQARSCKMQLDNSSARTPSSSSSPASPVVDVDPELKKRARVVLQSLGAVIEATDDPTRLEELLELNDELTSSLARCNLPRPGLKLTGLGISVPNGDVEPILATSESPTEFEEDEPVTPRVDKGKARAEPEPELPEKVLSPTLAAPEDYEDAEQELGLTGQIESIVSPTDRSRSWVAEEGEVFRKGAVLLTTEEMEGEYDGEELRKELLEAMVERPPPRALHDGFDDLPVESPTSSVASPTDPKKPSPRPYIRRTRSSSSTIGAVNNPESPTIPDTLHEAA</sequence>
<comment type="caution">
    <text evidence="5">The sequence shown here is derived from an EMBL/GenBank/DDBJ whole genome shotgun (WGS) entry which is preliminary data.</text>
</comment>
<evidence type="ECO:0000256" key="1">
    <source>
        <dbReference type="ARBA" id="ARBA00004245"/>
    </source>
</evidence>
<feature type="region of interest" description="Disordered" evidence="4">
    <location>
        <begin position="771"/>
        <end position="792"/>
    </location>
</feature>
<feature type="region of interest" description="Disordered" evidence="4">
    <location>
        <begin position="369"/>
        <end position="423"/>
    </location>
</feature>
<dbReference type="InterPro" id="IPR052410">
    <property type="entry name" value="DRC5"/>
</dbReference>
<feature type="compositionally biased region" description="Low complexity" evidence="4">
    <location>
        <begin position="776"/>
        <end position="790"/>
    </location>
</feature>
<dbReference type="Proteomes" id="UP000186601">
    <property type="component" value="Unassembled WGS sequence"/>
</dbReference>
<feature type="region of interest" description="Disordered" evidence="4">
    <location>
        <begin position="111"/>
        <end position="134"/>
    </location>
</feature>
<dbReference type="PANTHER" id="PTHR24107">
    <property type="entry name" value="YNEIN REGULATORY COMPLEX SUBUNIT 5"/>
    <property type="match status" value="1"/>
</dbReference>
<keyword evidence="6" id="KW-1185">Reference proteome</keyword>
<dbReference type="SMART" id="SM00368">
    <property type="entry name" value="LRR_RI"/>
    <property type="match status" value="8"/>
</dbReference>
<evidence type="ECO:0000256" key="2">
    <source>
        <dbReference type="ARBA" id="ARBA00022490"/>
    </source>
</evidence>
<keyword evidence="3" id="KW-0206">Cytoskeleton</keyword>
<gene>
    <name evidence="5" type="ORF">PHLCEN_2v3415</name>
</gene>
<dbReference type="Gene3D" id="3.80.10.10">
    <property type="entry name" value="Ribonuclease Inhibitor"/>
    <property type="match status" value="3"/>
</dbReference>
<dbReference type="InterPro" id="IPR032675">
    <property type="entry name" value="LRR_dom_sf"/>
</dbReference>
<feature type="compositionally biased region" description="Basic and acidic residues" evidence="4">
    <location>
        <begin position="973"/>
        <end position="987"/>
    </location>
</feature>
<evidence type="ECO:0000313" key="5">
    <source>
        <dbReference type="EMBL" id="PSS08925.1"/>
    </source>
</evidence>
<accession>A0A2R6QIW1</accession>
<dbReference type="OrthoDB" id="120976at2759"/>
<evidence type="ECO:0000313" key="6">
    <source>
        <dbReference type="Proteomes" id="UP000186601"/>
    </source>
</evidence>
<feature type="compositionally biased region" description="Basic and acidic residues" evidence="4">
    <location>
        <begin position="882"/>
        <end position="898"/>
    </location>
</feature>
<dbReference type="Pfam" id="PF13516">
    <property type="entry name" value="LRR_6"/>
    <property type="match status" value="2"/>
</dbReference>
<feature type="compositionally biased region" description="Basic and acidic residues" evidence="4">
    <location>
        <begin position="121"/>
        <end position="134"/>
    </location>
</feature>
<proteinExistence type="predicted"/>
<keyword evidence="2" id="KW-0963">Cytoplasm</keyword>
<feature type="region of interest" description="Disordered" evidence="4">
    <location>
        <begin position="973"/>
        <end position="1043"/>
    </location>
</feature>
<feature type="compositionally biased region" description="Pro residues" evidence="4">
    <location>
        <begin position="404"/>
        <end position="420"/>
    </location>
</feature>
<dbReference type="EMBL" id="MLYV02000328">
    <property type="protein sequence ID" value="PSS08925.1"/>
    <property type="molecule type" value="Genomic_DNA"/>
</dbReference>
<organism evidence="5 6">
    <name type="scientific">Hermanssonia centrifuga</name>
    <dbReference type="NCBI Taxonomy" id="98765"/>
    <lineage>
        <taxon>Eukaryota</taxon>
        <taxon>Fungi</taxon>
        <taxon>Dikarya</taxon>
        <taxon>Basidiomycota</taxon>
        <taxon>Agaricomycotina</taxon>
        <taxon>Agaricomycetes</taxon>
        <taxon>Polyporales</taxon>
        <taxon>Meruliaceae</taxon>
        <taxon>Hermanssonia</taxon>
    </lineage>
</organism>
<dbReference type="SUPFAM" id="SSF52047">
    <property type="entry name" value="RNI-like"/>
    <property type="match status" value="1"/>
</dbReference>
<name>A0A2R6QIW1_9APHY</name>
<dbReference type="InterPro" id="IPR001611">
    <property type="entry name" value="Leu-rich_rpt"/>
</dbReference>
<dbReference type="AlphaFoldDB" id="A0A2R6QIW1"/>
<dbReference type="GO" id="GO:0005856">
    <property type="term" value="C:cytoskeleton"/>
    <property type="evidence" value="ECO:0007669"/>
    <property type="project" value="UniProtKB-SubCell"/>
</dbReference>
<protein>
    <recommendedName>
        <fullName evidence="7">RNI-like protein</fullName>
    </recommendedName>
</protein>
<dbReference type="STRING" id="98765.A0A2R6QIW1"/>
<feature type="region of interest" description="Disordered" evidence="4">
    <location>
        <begin position="868"/>
        <end position="905"/>
    </location>
</feature>
<evidence type="ECO:0008006" key="7">
    <source>
        <dbReference type="Google" id="ProtNLM"/>
    </source>
</evidence>
<feature type="region of interest" description="Disordered" evidence="4">
    <location>
        <begin position="28"/>
        <end position="63"/>
    </location>
</feature>
<feature type="compositionally biased region" description="Low complexity" evidence="4">
    <location>
        <begin position="369"/>
        <end position="396"/>
    </location>
</feature>
<comment type="subcellular location">
    <subcellularLocation>
        <location evidence="1">Cytoplasm</location>
        <location evidence="1">Cytoskeleton</location>
    </subcellularLocation>
</comment>
<evidence type="ECO:0000256" key="4">
    <source>
        <dbReference type="SAM" id="MobiDB-lite"/>
    </source>
</evidence>
<reference evidence="5 6" key="1">
    <citation type="submission" date="2018-02" db="EMBL/GenBank/DDBJ databases">
        <title>Genome sequence of the basidiomycete white-rot fungus Phlebia centrifuga.</title>
        <authorList>
            <person name="Granchi Z."/>
            <person name="Peng M."/>
            <person name="de Vries R.P."/>
            <person name="Hilden K."/>
            <person name="Makela M.R."/>
            <person name="Grigoriev I."/>
            <person name="Riley R."/>
        </authorList>
    </citation>
    <scope>NUCLEOTIDE SEQUENCE [LARGE SCALE GENOMIC DNA]</scope>
    <source>
        <strain evidence="5 6">FBCC195</strain>
    </source>
</reference>